<keyword evidence="2" id="KW-1185">Reference proteome</keyword>
<proteinExistence type="predicted"/>
<dbReference type="EMBL" id="JACIFX010000011">
    <property type="protein sequence ID" value="MBB4232203.1"/>
    <property type="molecule type" value="Genomic_DNA"/>
</dbReference>
<sequence length="89" mass="10025">MGEGFAAQLLSYQANKPILDRLMKEECFDGDNAVPSLLDNLEQPKRSLAHRPHRRRFTKTTKYYRIQPVASAAAQSGRPFAFASLDIAM</sequence>
<dbReference type="Proteomes" id="UP000551353">
    <property type="component" value="Unassembled WGS sequence"/>
</dbReference>
<accession>A0ABR6IXE4</accession>
<reference evidence="1 2" key="1">
    <citation type="submission" date="2020-08" db="EMBL/GenBank/DDBJ databases">
        <title>Genomic Encyclopedia of Type Strains, Phase IV (KMG-V): Genome sequencing to study the core and pangenomes of soil and plant-associated prokaryotes.</title>
        <authorList>
            <person name="Whitman W."/>
        </authorList>
    </citation>
    <scope>NUCLEOTIDE SEQUENCE [LARGE SCALE GENOMIC DNA]</scope>
    <source>
        <strain evidence="1 2">SEMIA 4087</strain>
    </source>
</reference>
<comment type="caution">
    <text evidence="1">The sequence shown here is derived from an EMBL/GenBank/DDBJ whole genome shotgun (WGS) entry which is preliminary data.</text>
</comment>
<protein>
    <submittedName>
        <fullName evidence="1">Uncharacterized protein</fullName>
    </submittedName>
</protein>
<organism evidence="1 2">
    <name type="scientific">Rhizobium mongolense</name>
    <dbReference type="NCBI Taxonomy" id="57676"/>
    <lineage>
        <taxon>Bacteria</taxon>
        <taxon>Pseudomonadati</taxon>
        <taxon>Pseudomonadota</taxon>
        <taxon>Alphaproteobacteria</taxon>
        <taxon>Hyphomicrobiales</taxon>
        <taxon>Rhizobiaceae</taxon>
        <taxon>Rhizobium/Agrobacterium group</taxon>
        <taxon>Rhizobium</taxon>
    </lineage>
</organism>
<name>A0ABR6IXE4_9HYPH</name>
<evidence type="ECO:0000313" key="1">
    <source>
        <dbReference type="EMBL" id="MBB4232203.1"/>
    </source>
</evidence>
<evidence type="ECO:0000313" key="2">
    <source>
        <dbReference type="Proteomes" id="UP000551353"/>
    </source>
</evidence>
<gene>
    <name evidence="1" type="ORF">GGD56_006098</name>
</gene>